<sequence>MDDVKICVWGKPAKKLPGEVSLPAKGTTSELYAQLARQADTTVHRLRVTKGSDGALIPNSKDLPIEAIGIREQSTIYVKDLGPQIAWRTVFLVEYAGPLLIHPLLYFILPYTKNSPGPSYLQTLSLLLVCLHFAKRELETLFIHRFSAATMPAFNIFKNSAHYWLLSGLNMAYWIYLPSAPAAQESNYMIAHIGLALFVIGELGNLNAHLTLRGLRSSGGAERGIPQGLGFDWVTCPNYMFETIAWIGISMVSWSLSTVFFAVVAVGQMGVWAKKKEGRYRKDFGGKYAKKRYGMLPLFRAIQTTTKSAARLATIPTPSLHTNLDAPALECVGAAVLLELGGAELEDELELCAAVEAVEAVVEATTELVDVAVDAAPDVVVSRVAGVVTVVLAVPVVTVPVPVAVGDPVAVVMSVAIELAAAAEVAEADEADEAATTAAPEDAVDVAEDALWREADSELSGPIGTGTLVTTEPAVEAAEAAEPALEVAASAALVAVFAATGL</sequence>
<evidence type="ECO:0000256" key="12">
    <source>
        <dbReference type="ARBA" id="ARBA00023098"/>
    </source>
</evidence>
<dbReference type="InterPro" id="IPR001104">
    <property type="entry name" value="3-oxo-5_a-steroid_4-DH_C"/>
</dbReference>
<dbReference type="Proteomes" id="UP001276659">
    <property type="component" value="Unassembled WGS sequence"/>
</dbReference>
<keyword evidence="5" id="KW-0444">Lipid biosynthesis</keyword>
<keyword evidence="11" id="KW-0560">Oxidoreductase</keyword>
<dbReference type="PANTHER" id="PTHR10556:SF28">
    <property type="entry name" value="VERY-LONG-CHAIN ENOYL-COA REDUCTASE"/>
    <property type="match status" value="1"/>
</dbReference>
<keyword evidence="12" id="KW-0443">Lipid metabolism</keyword>
<feature type="transmembrane region" description="Helical" evidence="17">
    <location>
        <begin position="89"/>
        <end position="109"/>
    </location>
</feature>
<feature type="transmembrane region" description="Helical" evidence="17">
    <location>
        <begin position="244"/>
        <end position="272"/>
    </location>
</feature>
<proteinExistence type="inferred from homology"/>
<dbReference type="PANTHER" id="PTHR10556">
    <property type="entry name" value="3-OXO-5-ALPHA-STEROID 4-DEHYDROGENASE"/>
    <property type="match status" value="1"/>
</dbReference>
<dbReference type="AlphaFoldDB" id="A0AAD9Z7S9"/>
<evidence type="ECO:0000256" key="1">
    <source>
        <dbReference type="ARBA" id="ARBA00004477"/>
    </source>
</evidence>
<accession>A0AAD9Z7S9</accession>
<dbReference type="EMBL" id="JASNWA010000007">
    <property type="protein sequence ID" value="KAK3173135.1"/>
    <property type="molecule type" value="Genomic_DNA"/>
</dbReference>
<feature type="transmembrane region" description="Helical" evidence="17">
    <location>
        <begin position="161"/>
        <end position="177"/>
    </location>
</feature>
<evidence type="ECO:0000256" key="9">
    <source>
        <dbReference type="ARBA" id="ARBA00022857"/>
    </source>
</evidence>
<evidence type="ECO:0000256" key="13">
    <source>
        <dbReference type="ARBA" id="ARBA00023136"/>
    </source>
</evidence>
<feature type="transmembrane region" description="Helical" evidence="17">
    <location>
        <begin position="189"/>
        <end position="208"/>
    </location>
</feature>
<evidence type="ECO:0000256" key="2">
    <source>
        <dbReference type="ARBA" id="ARBA00005194"/>
    </source>
</evidence>
<feature type="domain" description="3-oxo-5-alpha-steroid 4-dehydrogenase C-terminal" evidence="18">
    <location>
        <begin position="150"/>
        <end position="298"/>
    </location>
</feature>
<comment type="function">
    <text evidence="16">Catalyzes the last of the four reactions of the long-chain fatty acids elongation cycle. This endoplasmic reticulum-bound enzymatic process, allows the addition of 2 carbons to the chain of long- and very long-chain fatty acids/VLCFAs per cycle. This enzyme reduces the trans-2,3-enoyl-CoA fatty acid intermediate to an acyl-CoA that can be further elongated by entering a new cycle of elongation. Thereby, it participates in the production of VLCFAs of different chain lengths that are involved in multiple biological processes as precursors of membrane lipids and lipid mediators.</text>
</comment>
<dbReference type="EC" id="1.3.1.93" evidence="4"/>
<name>A0AAD9Z7S9_9LECA</name>
<comment type="subcellular location">
    <subcellularLocation>
        <location evidence="1">Endoplasmic reticulum membrane</location>
        <topology evidence="1">Multi-pass membrane protein</topology>
    </subcellularLocation>
</comment>
<keyword evidence="14" id="KW-0275">Fatty acid biosynthesis</keyword>
<keyword evidence="7" id="KW-0256">Endoplasmic reticulum</keyword>
<evidence type="ECO:0000256" key="10">
    <source>
        <dbReference type="ARBA" id="ARBA00022989"/>
    </source>
</evidence>
<evidence type="ECO:0000256" key="7">
    <source>
        <dbReference type="ARBA" id="ARBA00022824"/>
    </source>
</evidence>
<dbReference type="GO" id="GO:0005789">
    <property type="term" value="C:endoplasmic reticulum membrane"/>
    <property type="evidence" value="ECO:0007669"/>
    <property type="project" value="UniProtKB-SubCell"/>
</dbReference>
<comment type="catalytic activity">
    <reaction evidence="15">
        <text>a very-long-chain 2,3-saturated fatty acyl-CoA + NADP(+) = a very-long-chain (2E)-enoyl-CoA + NADPH + H(+)</text>
        <dbReference type="Rhea" id="RHEA:14473"/>
        <dbReference type="ChEBI" id="CHEBI:15378"/>
        <dbReference type="ChEBI" id="CHEBI:57783"/>
        <dbReference type="ChEBI" id="CHEBI:58349"/>
        <dbReference type="ChEBI" id="CHEBI:83724"/>
        <dbReference type="ChEBI" id="CHEBI:83728"/>
        <dbReference type="EC" id="1.3.1.93"/>
    </reaction>
</comment>
<protein>
    <recommendedName>
        <fullName evidence="4">very-long-chain enoyl-CoA reductase</fullName>
        <ecNumber evidence="4">1.3.1.93</ecNumber>
    </recommendedName>
</protein>
<evidence type="ECO:0000256" key="3">
    <source>
        <dbReference type="ARBA" id="ARBA00007742"/>
    </source>
</evidence>
<evidence type="ECO:0000256" key="14">
    <source>
        <dbReference type="ARBA" id="ARBA00023160"/>
    </source>
</evidence>
<dbReference type="Gene3D" id="1.20.120.1630">
    <property type="match status" value="1"/>
</dbReference>
<comment type="similarity">
    <text evidence="3">Belongs to the steroid 5-alpha reductase family.</text>
</comment>
<evidence type="ECO:0000256" key="8">
    <source>
        <dbReference type="ARBA" id="ARBA00022832"/>
    </source>
</evidence>
<comment type="caution">
    <text evidence="19">The sequence shown here is derived from an EMBL/GenBank/DDBJ whole genome shotgun (WGS) entry which is preliminary data.</text>
</comment>
<keyword evidence="6 17" id="KW-0812">Transmembrane</keyword>
<gene>
    <name evidence="19" type="ORF">OEA41_006464</name>
</gene>
<dbReference type="Pfam" id="PF02544">
    <property type="entry name" value="Steroid_dh"/>
    <property type="match status" value="1"/>
</dbReference>
<evidence type="ECO:0000256" key="4">
    <source>
        <dbReference type="ARBA" id="ARBA00012530"/>
    </source>
</evidence>
<reference evidence="19" key="1">
    <citation type="submission" date="2022-11" db="EMBL/GenBank/DDBJ databases">
        <title>Chromosomal genome sequence assembly and mating type (MAT) locus characterization of the leprose asexual lichenized fungus Lepraria neglecta (Nyl.) Erichsen.</title>
        <authorList>
            <person name="Allen J.L."/>
            <person name="Pfeffer B."/>
        </authorList>
    </citation>
    <scope>NUCLEOTIDE SEQUENCE</scope>
    <source>
        <strain evidence="19">Allen 5258</strain>
    </source>
</reference>
<keyword evidence="20" id="KW-1185">Reference proteome</keyword>
<evidence type="ECO:0000256" key="16">
    <source>
        <dbReference type="ARBA" id="ARBA00058640"/>
    </source>
</evidence>
<keyword evidence="8" id="KW-0276">Fatty acid metabolism</keyword>
<evidence type="ECO:0000256" key="11">
    <source>
        <dbReference type="ARBA" id="ARBA00023002"/>
    </source>
</evidence>
<keyword evidence="10 17" id="KW-1133">Transmembrane helix</keyword>
<dbReference type="FunFam" id="1.20.120.1630:FF:000010">
    <property type="entry name" value="Steroid alpha reductase family protein"/>
    <property type="match status" value="1"/>
</dbReference>
<keyword evidence="9" id="KW-0521">NADP</keyword>
<evidence type="ECO:0000259" key="18">
    <source>
        <dbReference type="Pfam" id="PF02544"/>
    </source>
</evidence>
<evidence type="ECO:0000256" key="6">
    <source>
        <dbReference type="ARBA" id="ARBA00022692"/>
    </source>
</evidence>
<dbReference type="InterPro" id="IPR039357">
    <property type="entry name" value="SRD5A/TECR"/>
</dbReference>
<evidence type="ECO:0000256" key="5">
    <source>
        <dbReference type="ARBA" id="ARBA00022516"/>
    </source>
</evidence>
<comment type="pathway">
    <text evidence="2">Lipid metabolism; fatty acid biosynthesis.</text>
</comment>
<evidence type="ECO:0000256" key="15">
    <source>
        <dbReference type="ARBA" id="ARBA00051495"/>
    </source>
</evidence>
<evidence type="ECO:0000313" key="20">
    <source>
        <dbReference type="Proteomes" id="UP001276659"/>
    </source>
</evidence>
<dbReference type="PROSITE" id="PS50244">
    <property type="entry name" value="S5A_REDUCTASE"/>
    <property type="match status" value="1"/>
</dbReference>
<evidence type="ECO:0000256" key="17">
    <source>
        <dbReference type="SAM" id="Phobius"/>
    </source>
</evidence>
<dbReference type="GO" id="GO:0042761">
    <property type="term" value="P:very long-chain fatty acid biosynthetic process"/>
    <property type="evidence" value="ECO:0007669"/>
    <property type="project" value="TreeGrafter"/>
</dbReference>
<dbReference type="GO" id="GO:0102758">
    <property type="term" value="F:very-long-chain enoyl-CoA reductase activity"/>
    <property type="evidence" value="ECO:0007669"/>
    <property type="project" value="UniProtKB-EC"/>
</dbReference>
<keyword evidence="13 17" id="KW-0472">Membrane</keyword>
<evidence type="ECO:0000313" key="19">
    <source>
        <dbReference type="EMBL" id="KAK3173135.1"/>
    </source>
</evidence>
<organism evidence="19 20">
    <name type="scientific">Lepraria neglecta</name>
    <dbReference type="NCBI Taxonomy" id="209136"/>
    <lineage>
        <taxon>Eukaryota</taxon>
        <taxon>Fungi</taxon>
        <taxon>Dikarya</taxon>
        <taxon>Ascomycota</taxon>
        <taxon>Pezizomycotina</taxon>
        <taxon>Lecanoromycetes</taxon>
        <taxon>OSLEUM clade</taxon>
        <taxon>Lecanoromycetidae</taxon>
        <taxon>Lecanorales</taxon>
        <taxon>Lecanorineae</taxon>
        <taxon>Stereocaulaceae</taxon>
        <taxon>Lepraria</taxon>
    </lineage>
</organism>